<dbReference type="RefSeq" id="WP_108971632.1">
    <property type="nucleotide sequence ID" value="NZ_CP022188.1"/>
</dbReference>
<comment type="cofactor">
    <cofactor evidence="2">
        <name>K(+)</name>
        <dbReference type="ChEBI" id="CHEBI:29103"/>
    </cofactor>
</comment>
<comment type="pathway">
    <text evidence="4 16">Cofactor biosynthesis; coenzyme A biosynthesis; CoA from (R)-pantothenate: step 1/5.</text>
</comment>
<evidence type="ECO:0000256" key="10">
    <source>
        <dbReference type="ARBA" id="ARBA00022777"/>
    </source>
</evidence>
<evidence type="ECO:0000256" key="1">
    <source>
        <dbReference type="ARBA" id="ARBA00001206"/>
    </source>
</evidence>
<keyword evidence="10 16" id="KW-0418">Kinase</keyword>
<keyword evidence="12 16" id="KW-0630">Potassium</keyword>
<feature type="active site" description="Proton acceptor" evidence="16">
    <location>
        <position position="98"/>
    </location>
</feature>
<dbReference type="UniPathway" id="UPA00241">
    <property type="reaction ID" value="UER00352"/>
</dbReference>
<dbReference type="OrthoDB" id="9781305at2"/>
<evidence type="ECO:0000256" key="14">
    <source>
        <dbReference type="ARBA" id="ARBA00038036"/>
    </source>
</evidence>
<evidence type="ECO:0000256" key="9">
    <source>
        <dbReference type="ARBA" id="ARBA00022741"/>
    </source>
</evidence>
<evidence type="ECO:0000256" key="2">
    <source>
        <dbReference type="ARBA" id="ARBA00001958"/>
    </source>
</evidence>
<comment type="caution">
    <text evidence="16">Lacks conserved residue(s) required for the propagation of feature annotation.</text>
</comment>
<keyword evidence="8 16" id="KW-0808">Transferase</keyword>
<dbReference type="InterPro" id="IPR004619">
    <property type="entry name" value="Type_III_PanK"/>
</dbReference>
<evidence type="ECO:0000256" key="11">
    <source>
        <dbReference type="ARBA" id="ARBA00022840"/>
    </source>
</evidence>
<evidence type="ECO:0000256" key="7">
    <source>
        <dbReference type="ARBA" id="ARBA00022490"/>
    </source>
</evidence>
<evidence type="ECO:0000256" key="8">
    <source>
        <dbReference type="ARBA" id="ARBA00022679"/>
    </source>
</evidence>
<comment type="catalytic activity">
    <reaction evidence="1 16">
        <text>(R)-pantothenate + ATP = (R)-4'-phosphopantothenate + ADP + H(+)</text>
        <dbReference type="Rhea" id="RHEA:16373"/>
        <dbReference type="ChEBI" id="CHEBI:10986"/>
        <dbReference type="ChEBI" id="CHEBI:15378"/>
        <dbReference type="ChEBI" id="CHEBI:29032"/>
        <dbReference type="ChEBI" id="CHEBI:30616"/>
        <dbReference type="ChEBI" id="CHEBI:456216"/>
        <dbReference type="EC" id="2.7.1.33"/>
    </reaction>
</comment>
<dbReference type="CDD" id="cd24015">
    <property type="entry name" value="ASKHA_NBD_PanK-III"/>
    <property type="match status" value="1"/>
</dbReference>
<comment type="subcellular location">
    <subcellularLocation>
        <location evidence="3 16">Cytoplasm</location>
    </subcellularLocation>
</comment>
<dbReference type="NCBIfam" id="TIGR00671">
    <property type="entry name" value="baf"/>
    <property type="match status" value="1"/>
</dbReference>
<accession>A0A2U8GZ00</accession>
<evidence type="ECO:0000256" key="15">
    <source>
        <dbReference type="ARBA" id="ARBA00040883"/>
    </source>
</evidence>
<keyword evidence="13 16" id="KW-0173">Coenzyme A biosynthesis</keyword>
<dbReference type="Gene3D" id="3.30.420.40">
    <property type="match status" value="2"/>
</dbReference>
<dbReference type="GO" id="GO:0004594">
    <property type="term" value="F:pantothenate kinase activity"/>
    <property type="evidence" value="ECO:0007669"/>
    <property type="project" value="UniProtKB-UniRule"/>
</dbReference>
<keyword evidence="7 16" id="KW-0963">Cytoplasm</keyword>
<dbReference type="GO" id="GO:0005737">
    <property type="term" value="C:cytoplasm"/>
    <property type="evidence" value="ECO:0007669"/>
    <property type="project" value="UniProtKB-SubCell"/>
</dbReference>
<feature type="binding site" evidence="16">
    <location>
        <begin position="6"/>
        <end position="13"/>
    </location>
    <ligand>
        <name>ATP</name>
        <dbReference type="ChEBI" id="CHEBI:30616"/>
    </ligand>
</feature>
<feature type="binding site" evidence="16">
    <location>
        <position position="89"/>
    </location>
    <ligand>
        <name>substrate</name>
    </ligand>
</feature>
<dbReference type="InterPro" id="IPR043129">
    <property type="entry name" value="ATPase_NBD"/>
</dbReference>
<feature type="binding site" evidence="16">
    <location>
        <position position="121"/>
    </location>
    <ligand>
        <name>ATP</name>
        <dbReference type="ChEBI" id="CHEBI:30616"/>
    </ligand>
</feature>
<evidence type="ECO:0000256" key="3">
    <source>
        <dbReference type="ARBA" id="ARBA00004496"/>
    </source>
</evidence>
<dbReference type="Proteomes" id="UP000244902">
    <property type="component" value="Chromosome"/>
</dbReference>
<dbReference type="SUPFAM" id="SSF53067">
    <property type="entry name" value="Actin-like ATPase domain"/>
    <property type="match status" value="2"/>
</dbReference>
<evidence type="ECO:0000256" key="6">
    <source>
        <dbReference type="ARBA" id="ARBA00012102"/>
    </source>
</evidence>
<evidence type="ECO:0000256" key="12">
    <source>
        <dbReference type="ARBA" id="ARBA00022958"/>
    </source>
</evidence>
<dbReference type="PANTHER" id="PTHR34265">
    <property type="entry name" value="TYPE III PANTOTHENATE KINASE"/>
    <property type="match status" value="1"/>
</dbReference>
<comment type="subunit">
    <text evidence="5 16">Homodimer.</text>
</comment>
<evidence type="ECO:0000256" key="13">
    <source>
        <dbReference type="ARBA" id="ARBA00022993"/>
    </source>
</evidence>
<sequence length="238" mass="24797">MILLIDAGNTRIKWRLQGTPKPVEGACEHDQLEVLDAVLAETPGIRRMIGANVAGPGVGGQIGTLAALRGMTPEWITPDAERCGVRNLYRQPAQLGADRWAALIGARSQHPHACLVVMAGTATTIDLLDAAGDFLGGLILPGVELMQRALASNTAQLPLLTGQYSPTPRSTADAILSGCLQAQAGAVERMFRQIESSAGACCLLGGGAADAFSSLLSLPVQRVDNLVLDGLARIAQDA</sequence>
<feature type="binding site" evidence="16">
    <location>
        <begin position="96"/>
        <end position="99"/>
    </location>
    <ligand>
        <name>substrate</name>
    </ligand>
</feature>
<keyword evidence="9 16" id="KW-0547">Nucleotide-binding</keyword>
<dbReference type="EMBL" id="CP022188">
    <property type="protein sequence ID" value="AWI78674.1"/>
    <property type="molecule type" value="Genomic_DNA"/>
</dbReference>
<dbReference type="HAMAP" id="MF_01274">
    <property type="entry name" value="Pantothen_kinase_3"/>
    <property type="match status" value="1"/>
</dbReference>
<dbReference type="PANTHER" id="PTHR34265:SF1">
    <property type="entry name" value="TYPE III PANTOTHENATE KINASE"/>
    <property type="match status" value="1"/>
</dbReference>
<gene>
    <name evidence="16" type="primary">coaX</name>
    <name evidence="17" type="ORF">CEW87_04425</name>
</gene>
<dbReference type="EC" id="2.7.1.33" evidence="6 16"/>
<protein>
    <recommendedName>
        <fullName evidence="15 16">Type III pantothenate kinase</fullName>
        <ecNumber evidence="6 16">2.7.1.33</ecNumber>
    </recommendedName>
    <alternativeName>
        <fullName evidence="16">PanK-III</fullName>
    </alternativeName>
    <alternativeName>
        <fullName evidence="16">Pantothenic acid kinase</fullName>
    </alternativeName>
</protein>
<proteinExistence type="inferred from homology"/>
<feature type="binding site" evidence="16">
    <location>
        <position position="171"/>
    </location>
    <ligand>
        <name>substrate</name>
    </ligand>
</feature>
<comment type="cofactor">
    <cofactor evidence="16">
        <name>NH4(+)</name>
        <dbReference type="ChEBI" id="CHEBI:28938"/>
    </cofactor>
    <cofactor evidence="16">
        <name>K(+)</name>
        <dbReference type="ChEBI" id="CHEBI:29103"/>
    </cofactor>
    <text evidence="16">A monovalent cation. Ammonium or potassium.</text>
</comment>
<evidence type="ECO:0000256" key="5">
    <source>
        <dbReference type="ARBA" id="ARBA00011738"/>
    </source>
</evidence>
<evidence type="ECO:0000256" key="16">
    <source>
        <dbReference type="HAMAP-Rule" id="MF_01274"/>
    </source>
</evidence>
<reference evidence="17 18" key="1">
    <citation type="submission" date="2017-06" db="EMBL/GenBank/DDBJ databases">
        <title>Azoarcus sp. TSNA42 complete genome sequence.</title>
        <authorList>
            <person name="Woo J.-H."/>
            <person name="Kim H.-S."/>
        </authorList>
    </citation>
    <scope>NUCLEOTIDE SEQUENCE [LARGE SCALE GENOMIC DNA]</scope>
    <source>
        <strain evidence="17 18">TSNA42</strain>
    </source>
</reference>
<dbReference type="Pfam" id="PF03309">
    <property type="entry name" value="Pan_kinase"/>
    <property type="match status" value="1"/>
</dbReference>
<keyword evidence="11 16" id="KW-0067">ATP-binding</keyword>
<dbReference type="AlphaFoldDB" id="A0A2U8GZ00"/>
<dbReference type="GO" id="GO:0005524">
    <property type="term" value="F:ATP binding"/>
    <property type="evidence" value="ECO:0007669"/>
    <property type="project" value="UniProtKB-UniRule"/>
</dbReference>
<evidence type="ECO:0000313" key="18">
    <source>
        <dbReference type="Proteomes" id="UP000244902"/>
    </source>
</evidence>
<evidence type="ECO:0000256" key="4">
    <source>
        <dbReference type="ARBA" id="ARBA00005225"/>
    </source>
</evidence>
<comment type="similarity">
    <text evidence="14 16">Belongs to the type III pantothenate kinase family.</text>
</comment>
<dbReference type="GO" id="GO:0015937">
    <property type="term" value="P:coenzyme A biosynthetic process"/>
    <property type="evidence" value="ECO:0007669"/>
    <property type="project" value="UniProtKB-UniRule"/>
</dbReference>
<evidence type="ECO:0000313" key="17">
    <source>
        <dbReference type="EMBL" id="AWI78674.1"/>
    </source>
</evidence>
<name>A0A2U8GZ00_9RHOO</name>
<organism evidence="17 18">
    <name type="scientific">Parazoarcus communis</name>
    <dbReference type="NCBI Taxonomy" id="41977"/>
    <lineage>
        <taxon>Bacteria</taxon>
        <taxon>Pseudomonadati</taxon>
        <taxon>Pseudomonadota</taxon>
        <taxon>Betaproteobacteria</taxon>
        <taxon>Rhodocyclales</taxon>
        <taxon>Zoogloeaceae</taxon>
        <taxon>Parazoarcus</taxon>
    </lineage>
</organism>
<comment type="function">
    <text evidence="16">Catalyzes the phosphorylation of pantothenate (Pan), the first step in CoA biosynthesis.</text>
</comment>